<dbReference type="GO" id="GO:0005634">
    <property type="term" value="C:nucleus"/>
    <property type="evidence" value="ECO:0007669"/>
    <property type="project" value="UniProtKB-SubCell"/>
</dbReference>
<keyword evidence="2 9" id="KW-0132">Cell division</keyword>
<dbReference type="GO" id="GO:0003688">
    <property type="term" value="F:DNA replication origin binding"/>
    <property type="evidence" value="ECO:0007669"/>
    <property type="project" value="TreeGrafter"/>
</dbReference>
<evidence type="ECO:0000256" key="7">
    <source>
        <dbReference type="SAM" id="MobiDB-lite"/>
    </source>
</evidence>
<dbReference type="GO" id="GO:0051301">
    <property type="term" value="P:cell division"/>
    <property type="evidence" value="ECO:0007669"/>
    <property type="project" value="UniProtKB-UniRule"/>
</dbReference>
<dbReference type="GO" id="GO:0016887">
    <property type="term" value="F:ATP hydrolysis activity"/>
    <property type="evidence" value="ECO:0007669"/>
    <property type="project" value="InterPro"/>
</dbReference>
<dbReference type="GO" id="GO:0005524">
    <property type="term" value="F:ATP binding"/>
    <property type="evidence" value="ECO:0007669"/>
    <property type="project" value="InterPro"/>
</dbReference>
<proteinExistence type="inferred from homology"/>
<dbReference type="InterPro" id="IPR050311">
    <property type="entry name" value="ORC1/CDC6"/>
</dbReference>
<dbReference type="SUPFAM" id="SSF52540">
    <property type="entry name" value="P-loop containing nucleoside triphosphate hydrolases"/>
    <property type="match status" value="1"/>
</dbReference>
<dbReference type="Proteomes" id="UP000038010">
    <property type="component" value="Unassembled WGS sequence"/>
</dbReference>
<dbReference type="GeneID" id="28739634"/>
<feature type="region of interest" description="Disordered" evidence="7">
    <location>
        <begin position="394"/>
        <end position="418"/>
    </location>
</feature>
<evidence type="ECO:0000256" key="2">
    <source>
        <dbReference type="ARBA" id="ARBA00022618"/>
    </source>
</evidence>
<keyword evidence="10" id="KW-1185">Reference proteome</keyword>
<dbReference type="Gene3D" id="3.40.50.300">
    <property type="entry name" value="P-loop containing nucleotide triphosphate hydrolases"/>
    <property type="match status" value="1"/>
</dbReference>
<evidence type="ECO:0000256" key="3">
    <source>
        <dbReference type="ARBA" id="ARBA00022705"/>
    </source>
</evidence>
<evidence type="ECO:0000313" key="10">
    <source>
        <dbReference type="Proteomes" id="UP000038010"/>
    </source>
</evidence>
<evidence type="ECO:0000256" key="4">
    <source>
        <dbReference type="ARBA" id="ARBA00023242"/>
    </source>
</evidence>
<dbReference type="VEuPathDB" id="FungiDB:AB675_739"/>
<dbReference type="PIRSF" id="PIRSF001767">
    <property type="entry name" value="Cdc6"/>
    <property type="match status" value="1"/>
</dbReference>
<dbReference type="InterPro" id="IPR027417">
    <property type="entry name" value="P-loop_NTPase"/>
</dbReference>
<name>A0A0N1HC31_9EURO</name>
<dbReference type="CDD" id="cd00009">
    <property type="entry name" value="AAA"/>
    <property type="match status" value="1"/>
</dbReference>
<evidence type="ECO:0000259" key="8">
    <source>
        <dbReference type="SMART" id="SM00382"/>
    </source>
</evidence>
<dbReference type="GO" id="GO:0033314">
    <property type="term" value="P:mitotic DNA replication checkpoint signaling"/>
    <property type="evidence" value="ECO:0007669"/>
    <property type="project" value="TreeGrafter"/>
</dbReference>
<dbReference type="SMART" id="SM00382">
    <property type="entry name" value="AAA"/>
    <property type="match status" value="1"/>
</dbReference>
<dbReference type="Pfam" id="PF09079">
    <property type="entry name" value="WHD_Cdc6"/>
    <property type="match status" value="1"/>
</dbReference>
<dbReference type="PANTHER" id="PTHR10763">
    <property type="entry name" value="CELL DIVISION CONTROL PROTEIN 6-RELATED"/>
    <property type="match status" value="1"/>
</dbReference>
<reference evidence="9 10" key="1">
    <citation type="submission" date="2015-06" db="EMBL/GenBank/DDBJ databases">
        <title>Draft genome of the ant-associated black yeast Phialophora attae CBS 131958.</title>
        <authorList>
            <person name="Moreno L.F."/>
            <person name="Stielow B.J."/>
            <person name="de Hoog S."/>
            <person name="Vicente V.A."/>
            <person name="Weiss V.A."/>
            <person name="de Vries M."/>
            <person name="Cruz L.M."/>
            <person name="Souza E.M."/>
        </authorList>
    </citation>
    <scope>NUCLEOTIDE SEQUENCE [LARGE SCALE GENOMIC DNA]</scope>
    <source>
        <strain evidence="9 10">CBS 131958</strain>
    </source>
</reference>
<dbReference type="EMBL" id="LFJN01000001">
    <property type="protein sequence ID" value="KPI45906.1"/>
    <property type="molecule type" value="Genomic_DNA"/>
</dbReference>
<sequence length="600" mass="65601">MATSVLGKRTRQSFNASVAPSSPAKRRHTRQSAPKIYEDAAQGETVTSCTRRSVQPCTKPSKCTIQNETVQDDQDQQTSESDTLDHNAAKENVAPIFATPTTKRFKDALATAAQFTPRRRVLLGGKLVTPRSQRTVDRSPSSSIYAAARQLFSQSGSSRQIVGRQSERDQLQQFISGGITSRKGGCLYISGPPGTGKSALVREVLQHHPSTDDLRVSMINCVSSRTIADVASLLSQDFETALKTAKDISNLFTAKSSGRIHLVFMDEIDNLLAGDCELLYNMFEWSLHKSSNLLLIGIANALDLTDRFLPRLKARNLKPQLLPFLPYAAADMSNIITSKLRSLLPADSTSTADFVPFISPAAIKLIGSKIAAQTGDIRKAFSLARRCIEQVERETRESAQLEPGTPTKQPLAELSNGVLTPTSSPLKAKLERTVRPNIETAPRASIQHVARLAASIFSHGAVSRLSGLNLQQKAVLCSLVVTEQRHNYRSAFTTPSKSVNRVPDVKELYEKYGRMCQNGDGILPVLKNTEFRDVVASLETLGLIHEAIGRGSSMLTPSKTPSRTGKNIDERRFASAVSESEMRESLQGPGADLLRRFLVD</sequence>
<evidence type="ECO:0000256" key="5">
    <source>
        <dbReference type="ARBA" id="ARBA00023306"/>
    </source>
</evidence>
<dbReference type="PANTHER" id="PTHR10763:SF26">
    <property type="entry name" value="CELL DIVISION CONTROL PROTEIN 6 HOMOLOG"/>
    <property type="match status" value="1"/>
</dbReference>
<evidence type="ECO:0000256" key="6">
    <source>
        <dbReference type="PIRNR" id="PIRNR001767"/>
    </source>
</evidence>
<dbReference type="Pfam" id="PF22606">
    <property type="entry name" value="Cdc6-ORC-like_ATPase_lid"/>
    <property type="match status" value="1"/>
</dbReference>
<dbReference type="OrthoDB" id="1926878at2759"/>
<organism evidence="9 10">
    <name type="scientific">Cyphellophora attinorum</name>
    <dbReference type="NCBI Taxonomy" id="1664694"/>
    <lineage>
        <taxon>Eukaryota</taxon>
        <taxon>Fungi</taxon>
        <taxon>Dikarya</taxon>
        <taxon>Ascomycota</taxon>
        <taxon>Pezizomycotina</taxon>
        <taxon>Eurotiomycetes</taxon>
        <taxon>Chaetothyriomycetidae</taxon>
        <taxon>Chaetothyriales</taxon>
        <taxon>Cyphellophoraceae</taxon>
        <taxon>Cyphellophora</taxon>
    </lineage>
</organism>
<comment type="similarity">
    <text evidence="6">Belongs to the CDC6/cdc18 family.</text>
</comment>
<keyword evidence="3" id="KW-0235">DNA replication</keyword>
<dbReference type="Pfam" id="PF00004">
    <property type="entry name" value="AAA"/>
    <property type="match status" value="1"/>
</dbReference>
<dbReference type="Gene3D" id="1.10.10.10">
    <property type="entry name" value="Winged helix-like DNA-binding domain superfamily/Winged helix DNA-binding domain"/>
    <property type="match status" value="1"/>
</dbReference>
<evidence type="ECO:0000256" key="1">
    <source>
        <dbReference type="ARBA" id="ARBA00004123"/>
    </source>
</evidence>
<dbReference type="InterPro" id="IPR016314">
    <property type="entry name" value="Cdc6/18"/>
</dbReference>
<gene>
    <name evidence="9" type="ORF">AB675_739</name>
</gene>
<feature type="domain" description="AAA+ ATPase" evidence="8">
    <location>
        <begin position="183"/>
        <end position="318"/>
    </location>
</feature>
<evidence type="ECO:0000313" key="9">
    <source>
        <dbReference type="EMBL" id="KPI45906.1"/>
    </source>
</evidence>
<dbReference type="STRING" id="1664694.A0A0N1HC31"/>
<dbReference type="GO" id="GO:0006270">
    <property type="term" value="P:DNA replication initiation"/>
    <property type="evidence" value="ECO:0007669"/>
    <property type="project" value="UniProtKB-UniRule"/>
</dbReference>
<dbReference type="InterPro" id="IPR054425">
    <property type="entry name" value="Cdc6_ORC1-like_ATPase_lid"/>
</dbReference>
<keyword evidence="5" id="KW-0131">Cell cycle</keyword>
<comment type="subcellular location">
    <subcellularLocation>
        <location evidence="1">Nucleus</location>
    </subcellularLocation>
</comment>
<keyword evidence="4" id="KW-0539">Nucleus</keyword>
<feature type="region of interest" description="Disordered" evidence="7">
    <location>
        <begin position="1"/>
        <end position="39"/>
    </location>
</feature>
<protein>
    <recommendedName>
        <fullName evidence="6">Cell division control protein</fullName>
    </recommendedName>
</protein>
<dbReference type="InterPro" id="IPR003959">
    <property type="entry name" value="ATPase_AAA_core"/>
</dbReference>
<accession>A0A0N1HC31</accession>
<comment type="caution">
    <text evidence="9">The sequence shown here is derived from an EMBL/GenBank/DDBJ whole genome shotgun (WGS) entry which is preliminary data.</text>
</comment>
<dbReference type="AlphaFoldDB" id="A0A0N1HC31"/>
<dbReference type="Gene3D" id="1.10.8.60">
    <property type="match status" value="1"/>
</dbReference>
<dbReference type="InterPro" id="IPR036388">
    <property type="entry name" value="WH-like_DNA-bd_sf"/>
</dbReference>
<feature type="region of interest" description="Disordered" evidence="7">
    <location>
        <begin position="68"/>
        <end position="90"/>
    </location>
</feature>
<dbReference type="InterPro" id="IPR015163">
    <property type="entry name" value="Cdc6_C"/>
</dbReference>
<dbReference type="InterPro" id="IPR003593">
    <property type="entry name" value="AAA+_ATPase"/>
</dbReference>
<dbReference type="RefSeq" id="XP_018005869.1">
    <property type="nucleotide sequence ID" value="XM_018147765.1"/>
</dbReference>